<dbReference type="InterPro" id="IPR001849">
    <property type="entry name" value="PH_domain"/>
</dbReference>
<dbReference type="SMART" id="SM00233">
    <property type="entry name" value="PH"/>
    <property type="match status" value="1"/>
</dbReference>
<dbReference type="Gene3D" id="2.30.29.30">
    <property type="entry name" value="Pleckstrin-homology domain (PH domain)/Phosphotyrosine-binding domain (PTB)"/>
    <property type="match status" value="1"/>
</dbReference>
<organism evidence="3 4">
    <name type="scientific">Cryptotermes secundus</name>
    <dbReference type="NCBI Taxonomy" id="105785"/>
    <lineage>
        <taxon>Eukaryota</taxon>
        <taxon>Metazoa</taxon>
        <taxon>Ecdysozoa</taxon>
        <taxon>Arthropoda</taxon>
        <taxon>Hexapoda</taxon>
        <taxon>Insecta</taxon>
        <taxon>Pterygota</taxon>
        <taxon>Neoptera</taxon>
        <taxon>Polyneoptera</taxon>
        <taxon>Dictyoptera</taxon>
        <taxon>Blattodea</taxon>
        <taxon>Blattoidea</taxon>
        <taxon>Termitoidae</taxon>
        <taxon>Kalotermitidae</taxon>
        <taxon>Cryptotermitinae</taxon>
        <taxon>Cryptotermes</taxon>
    </lineage>
</organism>
<dbReference type="OrthoDB" id="2157866at2759"/>
<name>A0A2J7PD49_9NEOP</name>
<feature type="region of interest" description="Disordered" evidence="1">
    <location>
        <begin position="828"/>
        <end position="852"/>
    </location>
</feature>
<feature type="compositionally biased region" description="Low complexity" evidence="1">
    <location>
        <begin position="501"/>
        <end position="525"/>
    </location>
</feature>
<dbReference type="PROSITE" id="PS50003">
    <property type="entry name" value="PH_DOMAIN"/>
    <property type="match status" value="1"/>
</dbReference>
<feature type="compositionally biased region" description="Polar residues" evidence="1">
    <location>
        <begin position="451"/>
        <end position="463"/>
    </location>
</feature>
<dbReference type="CDD" id="cd00821">
    <property type="entry name" value="PH"/>
    <property type="match status" value="1"/>
</dbReference>
<dbReference type="InParanoid" id="A0A2J7PD49"/>
<protein>
    <recommendedName>
        <fullName evidence="2">PH domain-containing protein</fullName>
    </recommendedName>
</protein>
<evidence type="ECO:0000313" key="3">
    <source>
        <dbReference type="EMBL" id="PNF14263.1"/>
    </source>
</evidence>
<dbReference type="EMBL" id="NEVH01026394">
    <property type="protein sequence ID" value="PNF14263.1"/>
    <property type="molecule type" value="Genomic_DNA"/>
</dbReference>
<evidence type="ECO:0000256" key="1">
    <source>
        <dbReference type="SAM" id="MobiDB-lite"/>
    </source>
</evidence>
<reference evidence="3 4" key="1">
    <citation type="submission" date="2017-12" db="EMBL/GenBank/DDBJ databases">
        <title>Hemimetabolous genomes reveal molecular basis of termite eusociality.</title>
        <authorList>
            <person name="Harrison M.C."/>
            <person name="Jongepier E."/>
            <person name="Robertson H.M."/>
            <person name="Arning N."/>
            <person name="Bitard-Feildel T."/>
            <person name="Chao H."/>
            <person name="Childers C.P."/>
            <person name="Dinh H."/>
            <person name="Doddapaneni H."/>
            <person name="Dugan S."/>
            <person name="Gowin J."/>
            <person name="Greiner C."/>
            <person name="Han Y."/>
            <person name="Hu H."/>
            <person name="Hughes D.S.T."/>
            <person name="Huylmans A.-K."/>
            <person name="Kemena C."/>
            <person name="Kremer L.P.M."/>
            <person name="Lee S.L."/>
            <person name="Lopez-Ezquerra A."/>
            <person name="Mallet L."/>
            <person name="Monroy-Kuhn J.M."/>
            <person name="Moser A."/>
            <person name="Murali S.C."/>
            <person name="Muzny D.M."/>
            <person name="Otani S."/>
            <person name="Piulachs M.-D."/>
            <person name="Poelchau M."/>
            <person name="Qu J."/>
            <person name="Schaub F."/>
            <person name="Wada-Katsumata A."/>
            <person name="Worley K.C."/>
            <person name="Xie Q."/>
            <person name="Ylla G."/>
            <person name="Poulsen M."/>
            <person name="Gibbs R.A."/>
            <person name="Schal C."/>
            <person name="Richards S."/>
            <person name="Belles X."/>
            <person name="Korb J."/>
            <person name="Bornberg-Bauer E."/>
        </authorList>
    </citation>
    <scope>NUCLEOTIDE SEQUENCE [LARGE SCALE GENOMIC DNA]</scope>
    <source>
        <tissue evidence="3">Whole body</tissue>
    </source>
</reference>
<comment type="caution">
    <text evidence="3">The sequence shown here is derived from an EMBL/GenBank/DDBJ whole genome shotgun (WGS) entry which is preliminary data.</text>
</comment>
<dbReference type="STRING" id="105785.A0A2J7PD49"/>
<keyword evidence="4" id="KW-1185">Reference proteome</keyword>
<proteinExistence type="predicted"/>
<dbReference type="Proteomes" id="UP000235965">
    <property type="component" value="Unassembled WGS sequence"/>
</dbReference>
<feature type="region of interest" description="Disordered" evidence="1">
    <location>
        <begin position="1164"/>
        <end position="1208"/>
    </location>
</feature>
<dbReference type="InterPro" id="IPR011993">
    <property type="entry name" value="PH-like_dom_sf"/>
</dbReference>
<feature type="region of interest" description="Disordered" evidence="1">
    <location>
        <begin position="725"/>
        <end position="760"/>
    </location>
</feature>
<evidence type="ECO:0000259" key="2">
    <source>
        <dbReference type="PROSITE" id="PS50003"/>
    </source>
</evidence>
<gene>
    <name evidence="3" type="ORF">B7P43_G12201</name>
</gene>
<feature type="compositionally biased region" description="Polar residues" evidence="1">
    <location>
        <begin position="476"/>
        <end position="489"/>
    </location>
</feature>
<feature type="region of interest" description="Disordered" evidence="1">
    <location>
        <begin position="451"/>
        <end position="559"/>
    </location>
</feature>
<feature type="compositionally biased region" description="Basic and acidic residues" evidence="1">
    <location>
        <begin position="1199"/>
        <end position="1208"/>
    </location>
</feature>
<evidence type="ECO:0000313" key="4">
    <source>
        <dbReference type="Proteomes" id="UP000235965"/>
    </source>
</evidence>
<dbReference type="Pfam" id="PF00169">
    <property type="entry name" value="PH"/>
    <property type="match status" value="1"/>
</dbReference>
<feature type="domain" description="PH" evidence="2">
    <location>
        <begin position="17"/>
        <end position="124"/>
    </location>
</feature>
<dbReference type="SUPFAM" id="SSF50729">
    <property type="entry name" value="PH domain-like"/>
    <property type="match status" value="1"/>
</dbReference>
<accession>A0A2J7PD49</accession>
<feature type="region of interest" description="Disordered" evidence="1">
    <location>
        <begin position="670"/>
        <end position="712"/>
    </location>
</feature>
<sequence length="1299" mass="146826">MTSEEGPVKMAAQEDNAVRMAGYLDKRGKMKLVSTWKRYWFVLKHQLLLYYKSQLECLNLSACRGSLNMGLASCVRPGAHRGPPASATQGYTIEVVTRTQVIVLRTKDRGLQEQWLKALLESMALPNISTPIKTGGGPIHFRYSMDNLPVVEELETEEKQKTLPHLTTLTRHDSVLGHIKRISGHSYGGSLDTILKHQPMIHVQPQRSPQQPKIPRIRAVDRMLGLQYLKNYERKASLTNDVANEEQCLRDSTYLFSKEKISKQSGGQEIKYNDVAVDRLMDTSSDSEEMRKNNCKIRDDQRNQEAKLSIVSKEENQNHEKFSMISTEEARKYTINFLENQRYLSSLENEVDIIVENKLYETTKEAECDNDEHETENKFYEKVKHGEEGKQYDSEEEICSFAQVHNVPEDEKMYAVVSVDTNGMKEVQRNEGDSEDNGEYDYYSSYTRVSPVHSLSEQLNRTTLEPDLPPRPSVGTGDSSKNQHIQQTSKAEDEEADYSEYYESTDSYNAGISPSQLLSSGGESSTSEKKRSTLHGIKLKKKKSSRKETVASEDWSSNSKKKHRMSFLRRMLKHYHKKSQSNFETVVISVDREDSDEPEYETVDYSAPTLKSEGTEEKLQDPVPRSNNIEIPDKEVRKKKLFGKQNLLRKETMLELKMKLKSRDCAVETAPTAPANEDNQGYECISPDDLPDRKPILTPRSRKRNLNQDKKGPVVECSRYRCNDSINRANKPPSLPPRKVARPRSPWHDVPKNNSPISGNFQDLATAAGEKVDDMGKETLEPTIEKQSEPEFGEWDQNFQDELLGTSRGFFYIQNKWKAAEMSGEWCHDQQGSKETPLIQKSPQKETFPGNSNNAEEIKVTHEGSPSSDSVGCDTVSHEHKTGTVFAENTCTSDIYSDVHKDHLSVKKLIQSFNPHTEKVTDKPNYLYNIDDKNVDEQLNNINDKTGKVQLNNVEIKFSGNAKLDIGSTTMKHNDTTCDRILNYSNGSHNNFNIKTTDFKDLSDDIPVTLRKSQIDSTSNKHEVPFSDTKSCQVVVSGENDSLSSSQLCSGRDIKEMEECSKDKECNTKNNFISIEFCNMSTNSSSQQEIKTLFNNVYNQNMLKSGMAKDLSPRVAENAGMAHDEDITPHLNRHSDELNLLLAQLAEITSAPLLPHSAASSLVDIPEGKKPKPQAVESSQRGPTQPELFVLGPIRRRRNSDPDYDVPRPHGSLLHLLLPNRMSSRSSDNSHSGQESDIIEATRFFGETDLSSNSACSSLSLRHSTISEAENQSDTSYYVSMAPDSLEVPLTKDMKDVIY</sequence>